<dbReference type="Pfam" id="PF01535">
    <property type="entry name" value="PPR"/>
    <property type="match status" value="2"/>
</dbReference>
<keyword evidence="6" id="KW-0325">Glycoprotein</keyword>
<dbReference type="PANTHER" id="PTHR45719:SF14">
    <property type="entry name" value="BETA-GLUCURONOSYLTRANSFERASE GLCAT14A"/>
    <property type="match status" value="1"/>
</dbReference>
<feature type="repeat" description="PPR" evidence="7">
    <location>
        <begin position="588"/>
        <end position="622"/>
    </location>
</feature>
<evidence type="ECO:0000256" key="1">
    <source>
        <dbReference type="ARBA" id="ARBA00004606"/>
    </source>
</evidence>
<evidence type="ECO:0000313" key="9">
    <source>
        <dbReference type="EMBL" id="CAE5963748.1"/>
    </source>
</evidence>
<feature type="transmembrane region" description="Helical" evidence="8">
    <location>
        <begin position="7"/>
        <end position="27"/>
    </location>
</feature>
<dbReference type="Proteomes" id="UP000682877">
    <property type="component" value="Chromosome 2"/>
</dbReference>
<feature type="repeat" description="PPR" evidence="7">
    <location>
        <begin position="658"/>
        <end position="692"/>
    </location>
</feature>
<evidence type="ECO:0000313" key="10">
    <source>
        <dbReference type="Proteomes" id="UP000682877"/>
    </source>
</evidence>
<accession>A0A8S1ZVN1</accession>
<dbReference type="Pfam" id="PF02485">
    <property type="entry name" value="Branch"/>
    <property type="match status" value="1"/>
</dbReference>
<dbReference type="GO" id="GO:0016020">
    <property type="term" value="C:membrane"/>
    <property type="evidence" value="ECO:0007669"/>
    <property type="project" value="UniProtKB-SubCell"/>
</dbReference>
<evidence type="ECO:0000256" key="2">
    <source>
        <dbReference type="ARBA" id="ARBA00022676"/>
    </source>
</evidence>
<evidence type="ECO:0000256" key="3">
    <source>
        <dbReference type="ARBA" id="ARBA00022679"/>
    </source>
</evidence>
<dbReference type="SUPFAM" id="SSF81901">
    <property type="entry name" value="HCP-like"/>
    <property type="match status" value="1"/>
</dbReference>
<dbReference type="InterPro" id="IPR003406">
    <property type="entry name" value="Glyco_trans_14"/>
</dbReference>
<dbReference type="InterPro" id="IPR044610">
    <property type="entry name" value="GLCAT14A/B/C"/>
</dbReference>
<keyword evidence="3" id="KW-0808">Transferase</keyword>
<gene>
    <name evidence="9" type="ORF">AARE701A_LOCUS5144</name>
</gene>
<dbReference type="InterPro" id="IPR002885">
    <property type="entry name" value="PPR_rpt"/>
</dbReference>
<feature type="repeat" description="PPR" evidence="7">
    <location>
        <begin position="728"/>
        <end position="762"/>
    </location>
</feature>
<evidence type="ECO:0000256" key="7">
    <source>
        <dbReference type="PROSITE-ProRule" id="PRU00708"/>
    </source>
</evidence>
<feature type="repeat" description="PPR" evidence="7">
    <location>
        <begin position="553"/>
        <end position="587"/>
    </location>
</feature>
<dbReference type="PROSITE" id="PS51375">
    <property type="entry name" value="PPR"/>
    <property type="match status" value="8"/>
</dbReference>
<evidence type="ECO:0000256" key="5">
    <source>
        <dbReference type="ARBA" id="ARBA00023136"/>
    </source>
</evidence>
<dbReference type="InterPro" id="IPR011990">
    <property type="entry name" value="TPR-like_helical_dom_sf"/>
</dbReference>
<evidence type="ECO:0000256" key="8">
    <source>
        <dbReference type="SAM" id="Phobius"/>
    </source>
</evidence>
<keyword evidence="10" id="KW-1185">Reference proteome</keyword>
<dbReference type="EMBL" id="LR999452">
    <property type="protein sequence ID" value="CAE5963748.1"/>
    <property type="molecule type" value="Genomic_DNA"/>
</dbReference>
<reference evidence="9" key="1">
    <citation type="submission" date="2021-01" db="EMBL/GenBank/DDBJ databases">
        <authorList>
            <person name="Bezrukov I."/>
        </authorList>
    </citation>
    <scope>NUCLEOTIDE SEQUENCE</scope>
</reference>
<keyword evidence="5 8" id="KW-0472">Membrane</keyword>
<dbReference type="Pfam" id="PF13041">
    <property type="entry name" value="PPR_2"/>
    <property type="match status" value="4"/>
</dbReference>
<name>A0A8S1ZVN1_ARAAE</name>
<evidence type="ECO:0000256" key="4">
    <source>
        <dbReference type="ARBA" id="ARBA00022737"/>
    </source>
</evidence>
<proteinExistence type="predicted"/>
<dbReference type="NCBIfam" id="TIGR00756">
    <property type="entry name" value="PPR"/>
    <property type="match status" value="7"/>
</dbReference>
<evidence type="ECO:0000256" key="6">
    <source>
        <dbReference type="ARBA" id="ARBA00023180"/>
    </source>
</evidence>
<comment type="subcellular location">
    <subcellularLocation>
        <location evidence="1">Membrane</location>
        <topology evidence="1">Single-pass type II membrane protein</topology>
    </subcellularLocation>
</comment>
<keyword evidence="8" id="KW-0812">Transmembrane</keyword>
<dbReference type="GO" id="GO:0015020">
    <property type="term" value="F:glucuronosyltransferase activity"/>
    <property type="evidence" value="ECO:0007669"/>
    <property type="project" value="InterPro"/>
</dbReference>
<dbReference type="PANTHER" id="PTHR45719">
    <property type="entry name" value="GLYCOSYLTRANSFERASE"/>
    <property type="match status" value="1"/>
</dbReference>
<keyword evidence="8" id="KW-1133">Transmembrane helix</keyword>
<protein>
    <submittedName>
        <fullName evidence="9">Uncharacterized protein</fullName>
    </submittedName>
</protein>
<feature type="repeat" description="PPR" evidence="7">
    <location>
        <begin position="623"/>
        <end position="657"/>
    </location>
</feature>
<feature type="repeat" description="PPR" evidence="7">
    <location>
        <begin position="830"/>
        <end position="864"/>
    </location>
</feature>
<feature type="repeat" description="PPR" evidence="7">
    <location>
        <begin position="693"/>
        <end position="727"/>
    </location>
</feature>
<sequence length="902" mass="103188">MGAEKKWLFTLFSVVFLSVFLLLLYSISAFTSKPFPSSIRHGAHYPPAFAYYITGGRGDNDRIFRLLLAVYHPRNRYLIHLGAEATDAERLALLSDLKSVPAVNAFGNVDVLGKVDRLSENGASKIASTLHAVSILLKLDRTWNWFIELSALDYPLITQDDLSHVFASVNRSLNFIDHTSDLAWKEAQRIKPIVVDPALYLARRTQLFTATEKRPTPDAFKVFTGKRFSSPWIVLSRSFLEYCIFGWDNLPRILLMYFNNVILSEECYFHTVICNAPEFINTTVNGDLRYMIWDSPPKMEPHFLTVSDFEQMAQSGAAFARQFKKDDPVLDMVDREILKRGRYRVTPGAWCSSHSSWWTDPCSEWDEVNIVKAGPQAKKLDETITNFLDDLNSQSNQCNFAGVNLSRRVYLRISSSSPSLRLQSFPWINKASILMVHRSFHASSVETQVSANDVSQDADKICKILTKFTDSNVETLLNEASVKLSPALIEEVLKKLSNAGVLALSVFKWAENQKGFKHTTSNYNALIESLGKIKQFKLIWNLVDDMKQKKLLSKDTFALISRRYARARKVKEAIAAFHKMEDYGFKMESSDFNRMLDTLSKSRNVGDAQKVFDKMKKKRFEPDIKSYTILLEGWGQELNLLRVNEVYGEMKDEGFEPDVVAYGIIINAHCKAKKYDEAVRFFNEMEQRNCKPSPHIFCSLINGLGSEKKLNDALEFFERSKSSGFPLEAPTYNALVGAYCWSQRMEDAFKTVDEMRSKGIGPNARTYDIILHHLIRMQRTKEAYEVYQKMSCEPTVSTYEIMVRMFCNKERLDMAIKIWDEMKGKGVLPGMHMFSSLITALCHENKLDEACEYFNEMLDVGIRPPGHMFSRLKQTLLDEGRKDKVADLAVKMDRLRKSQLVG</sequence>
<dbReference type="AlphaFoldDB" id="A0A8S1ZVN1"/>
<feature type="repeat" description="PPR" evidence="7">
    <location>
        <begin position="795"/>
        <end position="829"/>
    </location>
</feature>
<organism evidence="9 10">
    <name type="scientific">Arabidopsis arenosa</name>
    <name type="common">Sand rock-cress</name>
    <name type="synonym">Cardaminopsis arenosa</name>
    <dbReference type="NCBI Taxonomy" id="38785"/>
    <lineage>
        <taxon>Eukaryota</taxon>
        <taxon>Viridiplantae</taxon>
        <taxon>Streptophyta</taxon>
        <taxon>Embryophyta</taxon>
        <taxon>Tracheophyta</taxon>
        <taxon>Spermatophyta</taxon>
        <taxon>Magnoliopsida</taxon>
        <taxon>eudicotyledons</taxon>
        <taxon>Gunneridae</taxon>
        <taxon>Pentapetalae</taxon>
        <taxon>rosids</taxon>
        <taxon>malvids</taxon>
        <taxon>Brassicales</taxon>
        <taxon>Brassicaceae</taxon>
        <taxon>Camelineae</taxon>
        <taxon>Arabidopsis</taxon>
    </lineage>
</organism>
<dbReference type="Gene3D" id="1.25.40.10">
    <property type="entry name" value="Tetratricopeptide repeat domain"/>
    <property type="match status" value="4"/>
</dbReference>
<keyword evidence="4" id="KW-0677">Repeat</keyword>
<keyword evidence="2" id="KW-0328">Glycosyltransferase</keyword>